<dbReference type="Proteomes" id="UP000821845">
    <property type="component" value="Chromosome 3"/>
</dbReference>
<accession>A0ACB7SRV2</accession>
<reference evidence="1" key="1">
    <citation type="submission" date="2020-05" db="EMBL/GenBank/DDBJ databases">
        <title>Large-scale comparative analyses of tick genomes elucidate their genetic diversity and vector capacities.</title>
        <authorList>
            <person name="Jia N."/>
            <person name="Wang J."/>
            <person name="Shi W."/>
            <person name="Du L."/>
            <person name="Sun Y."/>
            <person name="Zhan W."/>
            <person name="Jiang J."/>
            <person name="Wang Q."/>
            <person name="Zhang B."/>
            <person name="Ji P."/>
            <person name="Sakyi L.B."/>
            <person name="Cui X."/>
            <person name="Yuan T."/>
            <person name="Jiang B."/>
            <person name="Yang W."/>
            <person name="Lam T.T.-Y."/>
            <person name="Chang Q."/>
            <person name="Ding S."/>
            <person name="Wang X."/>
            <person name="Zhu J."/>
            <person name="Ruan X."/>
            <person name="Zhao L."/>
            <person name="Wei J."/>
            <person name="Que T."/>
            <person name="Du C."/>
            <person name="Cheng J."/>
            <person name="Dai P."/>
            <person name="Han X."/>
            <person name="Huang E."/>
            <person name="Gao Y."/>
            <person name="Liu J."/>
            <person name="Shao H."/>
            <person name="Ye R."/>
            <person name="Li L."/>
            <person name="Wei W."/>
            <person name="Wang X."/>
            <person name="Wang C."/>
            <person name="Yang T."/>
            <person name="Huo Q."/>
            <person name="Li W."/>
            <person name="Guo W."/>
            <person name="Chen H."/>
            <person name="Zhou L."/>
            <person name="Ni X."/>
            <person name="Tian J."/>
            <person name="Zhou Y."/>
            <person name="Sheng Y."/>
            <person name="Liu T."/>
            <person name="Pan Y."/>
            <person name="Xia L."/>
            <person name="Li J."/>
            <person name="Zhao F."/>
            <person name="Cao W."/>
        </authorList>
    </citation>
    <scope>NUCLEOTIDE SEQUENCE</scope>
    <source>
        <strain evidence="1">Hyas-2018</strain>
    </source>
</reference>
<evidence type="ECO:0000313" key="2">
    <source>
        <dbReference type="Proteomes" id="UP000821845"/>
    </source>
</evidence>
<evidence type="ECO:0000313" key="1">
    <source>
        <dbReference type="EMBL" id="KAH6936499.1"/>
    </source>
</evidence>
<protein>
    <submittedName>
        <fullName evidence="1">Uncharacterized protein</fullName>
    </submittedName>
</protein>
<comment type="caution">
    <text evidence="1">The sequence shown here is derived from an EMBL/GenBank/DDBJ whole genome shotgun (WGS) entry which is preliminary data.</text>
</comment>
<sequence>MSPKQRAAAPCFLSDSVVPYYTSNGYRIEAMKTAMDTPWWSTEIKTLSSATRSGFPVCGIVTMIAGHISTLCDRRRVSRDEPPRLLYQANYRRSSASWSTRPPASRRFRGGSFRNPSPIYGHSLKPPAAVPLPLAHC</sequence>
<dbReference type="EMBL" id="CM023483">
    <property type="protein sequence ID" value="KAH6936499.1"/>
    <property type="molecule type" value="Genomic_DNA"/>
</dbReference>
<gene>
    <name evidence="1" type="ORF">HPB50_018240</name>
</gene>
<proteinExistence type="predicted"/>
<name>A0ACB7SRV2_HYAAI</name>
<organism evidence="1 2">
    <name type="scientific">Hyalomma asiaticum</name>
    <name type="common">Tick</name>
    <dbReference type="NCBI Taxonomy" id="266040"/>
    <lineage>
        <taxon>Eukaryota</taxon>
        <taxon>Metazoa</taxon>
        <taxon>Ecdysozoa</taxon>
        <taxon>Arthropoda</taxon>
        <taxon>Chelicerata</taxon>
        <taxon>Arachnida</taxon>
        <taxon>Acari</taxon>
        <taxon>Parasitiformes</taxon>
        <taxon>Ixodida</taxon>
        <taxon>Ixodoidea</taxon>
        <taxon>Ixodidae</taxon>
        <taxon>Hyalomminae</taxon>
        <taxon>Hyalomma</taxon>
    </lineage>
</organism>
<keyword evidence="2" id="KW-1185">Reference proteome</keyword>